<keyword evidence="2 5" id="KW-0479">Metal-binding</keyword>
<reference evidence="8 9" key="1">
    <citation type="submission" date="2020-08" db="EMBL/GenBank/DDBJ databases">
        <title>Genomic Encyclopedia of Type Strains, Phase III (KMG-III): the genomes of soil and plant-associated and newly described type strains.</title>
        <authorList>
            <person name="Whitman W."/>
        </authorList>
    </citation>
    <scope>NUCLEOTIDE SEQUENCE [LARGE SCALE GENOMIC DNA]</scope>
    <source>
        <strain evidence="8 9">CECT 8654</strain>
    </source>
</reference>
<gene>
    <name evidence="8" type="ORF">FHR99_001466</name>
</gene>
<dbReference type="GO" id="GO:0009055">
    <property type="term" value="F:electron transfer activity"/>
    <property type="evidence" value="ECO:0007669"/>
    <property type="project" value="InterPro"/>
</dbReference>
<dbReference type="SUPFAM" id="SSF51126">
    <property type="entry name" value="Pectin lyase-like"/>
    <property type="match status" value="1"/>
</dbReference>
<dbReference type="SMART" id="SM00710">
    <property type="entry name" value="PbH1"/>
    <property type="match status" value="6"/>
</dbReference>
<dbReference type="InterPro" id="IPR009056">
    <property type="entry name" value="Cyt_c-like_dom"/>
</dbReference>
<evidence type="ECO:0000259" key="7">
    <source>
        <dbReference type="PROSITE" id="PS51007"/>
    </source>
</evidence>
<dbReference type="NCBIfam" id="TIGR03805">
    <property type="entry name" value="beta_helix_1"/>
    <property type="match status" value="1"/>
</dbReference>
<evidence type="ECO:0000256" key="5">
    <source>
        <dbReference type="PROSITE-ProRule" id="PRU00433"/>
    </source>
</evidence>
<dbReference type="InterPro" id="IPR022442">
    <property type="entry name" value="SO_2930-like_dom"/>
</dbReference>
<dbReference type="SUPFAM" id="SSF46626">
    <property type="entry name" value="Cytochrome c"/>
    <property type="match status" value="1"/>
</dbReference>
<dbReference type="Gene3D" id="1.10.760.10">
    <property type="entry name" value="Cytochrome c-like domain"/>
    <property type="match status" value="1"/>
</dbReference>
<dbReference type="EMBL" id="JACHWY010000001">
    <property type="protein sequence ID" value="MBB3047230.1"/>
    <property type="molecule type" value="Genomic_DNA"/>
</dbReference>
<evidence type="ECO:0000256" key="3">
    <source>
        <dbReference type="ARBA" id="ARBA00022737"/>
    </source>
</evidence>
<keyword evidence="4 5" id="KW-0408">Iron</keyword>
<dbReference type="PANTHER" id="PTHR22990:SF15">
    <property type="entry name" value="F-BOX ONLY PROTEIN 10"/>
    <property type="match status" value="1"/>
</dbReference>
<dbReference type="InterPro" id="IPR011050">
    <property type="entry name" value="Pectin_lyase_fold/virulence"/>
</dbReference>
<feature type="domain" description="Cytochrome c" evidence="7">
    <location>
        <begin position="378"/>
        <end position="459"/>
    </location>
</feature>
<keyword evidence="3" id="KW-0677">Repeat</keyword>
<evidence type="ECO:0000256" key="6">
    <source>
        <dbReference type="SAM" id="SignalP"/>
    </source>
</evidence>
<dbReference type="InterPro" id="IPR039448">
    <property type="entry name" value="Beta_helix"/>
</dbReference>
<evidence type="ECO:0000313" key="9">
    <source>
        <dbReference type="Proteomes" id="UP000537130"/>
    </source>
</evidence>
<organism evidence="8 9">
    <name type="scientific">Litorivivens lipolytica</name>
    <dbReference type="NCBI Taxonomy" id="1524264"/>
    <lineage>
        <taxon>Bacteria</taxon>
        <taxon>Pseudomonadati</taxon>
        <taxon>Pseudomonadota</taxon>
        <taxon>Gammaproteobacteria</taxon>
        <taxon>Litorivivens</taxon>
    </lineage>
</organism>
<dbReference type="InterPro" id="IPR036909">
    <property type="entry name" value="Cyt_c-like_dom_sf"/>
</dbReference>
<comment type="caution">
    <text evidence="8">The sequence shown here is derived from an EMBL/GenBank/DDBJ whole genome shotgun (WGS) entry which is preliminary data.</text>
</comment>
<dbReference type="InterPro" id="IPR051550">
    <property type="entry name" value="SCF-Subunits/Alg-Epimerases"/>
</dbReference>
<protein>
    <submittedName>
        <fullName evidence="8">Parallel beta-helix repeat protein</fullName>
    </submittedName>
</protein>
<dbReference type="Pfam" id="PF13229">
    <property type="entry name" value="Beta_helix"/>
    <property type="match status" value="1"/>
</dbReference>
<dbReference type="PANTHER" id="PTHR22990">
    <property type="entry name" value="F-BOX ONLY PROTEIN"/>
    <property type="match status" value="1"/>
</dbReference>
<dbReference type="Gene3D" id="2.160.20.10">
    <property type="entry name" value="Single-stranded right-handed beta-helix, Pectin lyase-like"/>
    <property type="match status" value="1"/>
</dbReference>
<feature type="chain" id="PRO_5031228185" evidence="6">
    <location>
        <begin position="19"/>
        <end position="481"/>
    </location>
</feature>
<evidence type="ECO:0000256" key="4">
    <source>
        <dbReference type="ARBA" id="ARBA00023004"/>
    </source>
</evidence>
<dbReference type="PROSITE" id="PS51007">
    <property type="entry name" value="CYTC"/>
    <property type="match status" value="1"/>
</dbReference>
<dbReference type="RefSeq" id="WP_183409866.1">
    <property type="nucleotide sequence ID" value="NZ_JACHWY010000001.1"/>
</dbReference>
<keyword evidence="6" id="KW-0732">Signal</keyword>
<name>A0A7W4W4C0_9GAMM</name>
<evidence type="ECO:0000256" key="1">
    <source>
        <dbReference type="ARBA" id="ARBA00022617"/>
    </source>
</evidence>
<dbReference type="AlphaFoldDB" id="A0A7W4W4C0"/>
<dbReference type="InterPro" id="IPR006626">
    <property type="entry name" value="PbH1"/>
</dbReference>
<evidence type="ECO:0000313" key="8">
    <source>
        <dbReference type="EMBL" id="MBB3047230.1"/>
    </source>
</evidence>
<keyword evidence="1 5" id="KW-0349">Heme</keyword>
<accession>A0A7W4W4C0</accession>
<dbReference type="GO" id="GO:0046872">
    <property type="term" value="F:metal ion binding"/>
    <property type="evidence" value="ECO:0007669"/>
    <property type="project" value="UniProtKB-KW"/>
</dbReference>
<evidence type="ECO:0000256" key="2">
    <source>
        <dbReference type="ARBA" id="ARBA00022723"/>
    </source>
</evidence>
<dbReference type="Proteomes" id="UP000537130">
    <property type="component" value="Unassembled WGS sequence"/>
</dbReference>
<dbReference type="InterPro" id="IPR012334">
    <property type="entry name" value="Pectin_lyas_fold"/>
</dbReference>
<sequence length="481" mass="52301">MKKITLLLSLLLCLPAMAKDIIVKDGDSIQAAVNEAVSGDVILIHPGTYRESVYVDKDNITLRGVVVEGEWPVMEGDHKLNDAILYSGNNFTVEWLKIVHYKGNAIMGQSGNNYVIRNNWVVDTGVYGIFPQYGKNGLIEYNVLSGIEDAAIYVGMCDNVDVKHNEVFDSVAGIEIENTRHALVENNYAHNNTAGILVFITPGLPIKTAYDIIVRDNFVVNNNTPNFGAPGSIVSKVPVGVGIVVMAADDVKIEGNIITGNQTAGIVITDLAFVTDVASDKESEPNPDNIKVLDNLMFNNGFDPVAEVKAAMLTKFKTTGPDILANIGSAQEPDNCILNAERYTSFGIGKWSKCELTTTADVTTYLLPADAAPREIETDADRVARLYKGICAGCHAYNLRMIGPPAMAIQAQYYDNPQGIADYLANPVKKRPDFPPMPSQGHLSEELRLKVAEYMLCLSPKNLEAVAANQGQVAKCEKMSK</sequence>
<keyword evidence="9" id="KW-1185">Reference proteome</keyword>
<proteinExistence type="predicted"/>
<feature type="signal peptide" evidence="6">
    <location>
        <begin position="1"/>
        <end position="18"/>
    </location>
</feature>
<dbReference type="GO" id="GO:0020037">
    <property type="term" value="F:heme binding"/>
    <property type="evidence" value="ECO:0007669"/>
    <property type="project" value="InterPro"/>
</dbReference>